<keyword evidence="3" id="KW-1185">Reference proteome</keyword>
<dbReference type="SUPFAM" id="SSF52091">
    <property type="entry name" value="SpoIIaa-like"/>
    <property type="match status" value="1"/>
</dbReference>
<sequence>MEEELIITSEVMNDTLLITLIGDLTKTSGEKLLNFHQWEQGLPNNLSIFIINFDKVNYINSAGIAYLIRLCRLLAGNHITMRAFGLEYHYEKMFSIVGLSRYLSYYPSQWAAVEGIENITKN</sequence>
<dbReference type="CDD" id="cd07043">
    <property type="entry name" value="STAS_anti-anti-sigma_factors"/>
    <property type="match status" value="1"/>
</dbReference>
<feature type="domain" description="STAS" evidence="1">
    <location>
        <begin position="5"/>
        <end position="116"/>
    </location>
</feature>
<evidence type="ECO:0000313" key="2">
    <source>
        <dbReference type="EMBL" id="EKN68959.1"/>
    </source>
</evidence>
<protein>
    <submittedName>
        <fullName evidence="2">Anti-sigma-factor antagonist</fullName>
    </submittedName>
</protein>
<dbReference type="InterPro" id="IPR002645">
    <property type="entry name" value="STAS_dom"/>
</dbReference>
<gene>
    <name evidence="2" type="ORF">BAZO_01787</name>
</gene>
<evidence type="ECO:0000313" key="3">
    <source>
        <dbReference type="Proteomes" id="UP000006315"/>
    </source>
</evidence>
<dbReference type="AlphaFoldDB" id="K6DKY0"/>
<dbReference type="EMBL" id="AJLR01000033">
    <property type="protein sequence ID" value="EKN68959.1"/>
    <property type="molecule type" value="Genomic_DNA"/>
</dbReference>
<dbReference type="PROSITE" id="PS50801">
    <property type="entry name" value="STAS"/>
    <property type="match status" value="1"/>
</dbReference>
<dbReference type="PATRIC" id="fig|1131731.3.peg.364"/>
<proteinExistence type="predicted"/>
<dbReference type="Gene3D" id="3.30.750.24">
    <property type="entry name" value="STAS domain"/>
    <property type="match status" value="1"/>
</dbReference>
<dbReference type="PANTHER" id="PTHR33495">
    <property type="entry name" value="ANTI-SIGMA FACTOR ANTAGONIST TM_1081-RELATED-RELATED"/>
    <property type="match status" value="1"/>
</dbReference>
<dbReference type="STRING" id="1131731.BAZO_01787"/>
<name>K6DKY0_SCHAZ</name>
<dbReference type="GeneID" id="89469440"/>
<dbReference type="Proteomes" id="UP000006315">
    <property type="component" value="Unassembled WGS sequence"/>
</dbReference>
<dbReference type="InterPro" id="IPR036513">
    <property type="entry name" value="STAS_dom_sf"/>
</dbReference>
<dbReference type="GO" id="GO:0043856">
    <property type="term" value="F:anti-sigma factor antagonist activity"/>
    <property type="evidence" value="ECO:0007669"/>
    <property type="project" value="TreeGrafter"/>
</dbReference>
<accession>K6DKY0</accession>
<evidence type="ECO:0000259" key="1">
    <source>
        <dbReference type="PROSITE" id="PS50801"/>
    </source>
</evidence>
<dbReference type="RefSeq" id="WP_003329495.1">
    <property type="nucleotide sequence ID" value="NZ_AJLR01000033.1"/>
</dbReference>
<organism evidence="2 3">
    <name type="scientific">Schinkia azotoformans LMG 9581</name>
    <dbReference type="NCBI Taxonomy" id="1131731"/>
    <lineage>
        <taxon>Bacteria</taxon>
        <taxon>Bacillati</taxon>
        <taxon>Bacillota</taxon>
        <taxon>Bacilli</taxon>
        <taxon>Bacillales</taxon>
        <taxon>Bacillaceae</taxon>
        <taxon>Calidifontibacillus/Schinkia group</taxon>
        <taxon>Schinkia</taxon>
    </lineage>
</organism>
<reference evidence="2 3" key="1">
    <citation type="journal article" date="2012" name="Front. Microbiol.">
        <title>Redundancy and modularity in membrane-associated dissimilatory nitrate reduction in Bacillus.</title>
        <authorList>
            <person name="Heylen K."/>
            <person name="Keltjens J."/>
        </authorList>
    </citation>
    <scope>NUCLEOTIDE SEQUENCE [LARGE SCALE GENOMIC DNA]</scope>
    <source>
        <strain evidence="2 3">LMG 9581</strain>
    </source>
</reference>
<comment type="caution">
    <text evidence="2">The sequence shown here is derived from an EMBL/GenBank/DDBJ whole genome shotgun (WGS) entry which is preliminary data.</text>
</comment>
<dbReference type="PANTHER" id="PTHR33495:SF6">
    <property type="entry name" value="ANTI-SIGMA FACTOR ANTAGONIST"/>
    <property type="match status" value="1"/>
</dbReference>